<dbReference type="AlphaFoldDB" id="A0A226F598"/>
<feature type="domain" description="Reverse transcriptase" evidence="1">
    <location>
        <begin position="122"/>
        <end position="366"/>
    </location>
</feature>
<evidence type="ECO:0000259" key="1">
    <source>
        <dbReference type="PROSITE" id="PS50878"/>
    </source>
</evidence>
<dbReference type="PROSITE" id="PS50878">
    <property type="entry name" value="RT_POL"/>
    <property type="match status" value="1"/>
</dbReference>
<dbReference type="InterPro" id="IPR000477">
    <property type="entry name" value="RT_dom"/>
</dbReference>
<keyword evidence="3" id="KW-1185">Reference proteome</keyword>
<dbReference type="InterPro" id="IPR058912">
    <property type="entry name" value="HTH_animal"/>
</dbReference>
<dbReference type="OMA" id="DITLHED"/>
<dbReference type="Pfam" id="PF00078">
    <property type="entry name" value="RVT_1"/>
    <property type="match status" value="1"/>
</dbReference>
<dbReference type="CDD" id="cd10442">
    <property type="entry name" value="GIY-YIG_PLEs"/>
    <property type="match status" value="1"/>
</dbReference>
<dbReference type="Pfam" id="PF26215">
    <property type="entry name" value="HTH_animal"/>
    <property type="match status" value="1"/>
</dbReference>
<dbReference type="PANTHER" id="PTHR21301">
    <property type="entry name" value="REVERSE TRANSCRIPTASE"/>
    <property type="match status" value="1"/>
</dbReference>
<gene>
    <name evidence="2" type="ORF">Fcan01_00930</name>
</gene>
<organism evidence="2 3">
    <name type="scientific">Folsomia candida</name>
    <name type="common">Springtail</name>
    <dbReference type="NCBI Taxonomy" id="158441"/>
    <lineage>
        <taxon>Eukaryota</taxon>
        <taxon>Metazoa</taxon>
        <taxon>Ecdysozoa</taxon>
        <taxon>Arthropoda</taxon>
        <taxon>Hexapoda</taxon>
        <taxon>Collembola</taxon>
        <taxon>Entomobryomorpha</taxon>
        <taxon>Isotomoidea</taxon>
        <taxon>Isotomidae</taxon>
        <taxon>Proisotominae</taxon>
        <taxon>Folsomia</taxon>
    </lineage>
</organism>
<name>A0A226F598_FOLCA</name>
<reference evidence="2 3" key="1">
    <citation type="submission" date="2015-12" db="EMBL/GenBank/DDBJ databases">
        <title>The genome of Folsomia candida.</title>
        <authorList>
            <person name="Faddeeva A."/>
            <person name="Derks M.F."/>
            <person name="Anvar Y."/>
            <person name="Smit S."/>
            <person name="Van Straalen N."/>
            <person name="Roelofs D."/>
        </authorList>
    </citation>
    <scope>NUCLEOTIDE SEQUENCE [LARGE SCALE GENOMIC DNA]</scope>
    <source>
        <strain evidence="2 3">VU population</strain>
        <tissue evidence="2">Whole body</tissue>
    </source>
</reference>
<comment type="caution">
    <text evidence="2">The sequence shown here is derived from an EMBL/GenBank/DDBJ whole genome shotgun (WGS) entry which is preliminary data.</text>
</comment>
<proteinExistence type="predicted"/>
<evidence type="ECO:0000313" key="3">
    <source>
        <dbReference type="Proteomes" id="UP000198287"/>
    </source>
</evidence>
<dbReference type="Gene3D" id="3.40.1440.10">
    <property type="entry name" value="GIY-YIG endonuclease"/>
    <property type="match status" value="1"/>
</dbReference>
<dbReference type="InterPro" id="IPR000305">
    <property type="entry name" value="GIY-YIG_endonuc"/>
</dbReference>
<dbReference type="InterPro" id="IPR035901">
    <property type="entry name" value="GIY-YIG_endonuc_sf"/>
</dbReference>
<dbReference type="PANTHER" id="PTHR21301:SF10">
    <property type="entry name" value="REVERSE TRANSCRIPTASE DOMAIN-CONTAINING PROTEIN"/>
    <property type="match status" value="1"/>
</dbReference>
<accession>A0A226F598</accession>
<protein>
    <recommendedName>
        <fullName evidence="1">Reverse transcriptase domain-containing protein</fullName>
    </recommendedName>
</protein>
<dbReference type="OrthoDB" id="6782675at2759"/>
<dbReference type="Pfam" id="PF01541">
    <property type="entry name" value="GIY-YIG"/>
    <property type="match status" value="1"/>
</dbReference>
<dbReference type="Proteomes" id="UP000198287">
    <property type="component" value="Unassembled WGS sequence"/>
</dbReference>
<evidence type="ECO:0000313" key="2">
    <source>
        <dbReference type="EMBL" id="OXA64520.1"/>
    </source>
</evidence>
<dbReference type="EMBL" id="LNIX01000001">
    <property type="protein sequence ID" value="OXA64520.1"/>
    <property type="molecule type" value="Genomic_DNA"/>
</dbReference>
<sequence length="608" mass="71951">MIAVENVLLDEEIPEKTKNHIRYEATKIINSEKRKTIKVDYKMNQWIKNTMHKLKSDQSIIITKSDKGNTTVIMDKNEYEEKVSELLQSGPYQRIQSVPVDTLQEEYKTILKKLLIEEKISKSQFHKLSPKSTSIPILYGSPKIHKPDVPLRPIIDYRNTLFYNLAMFLKEPLQILAEDNKYSLKNSYQFVEDLKECKIKRGEVMISFDVVSMFTKVPIKETLEYIEHKLRSTDKWRTITNLTVEDMMMLLKMCIENTFFSWRQMLYKQIEGSPMGSPISPIFAELFMQFLEETVVKNNRNIKFWRHFVDDTFSIIQERKLKKIFQSLNDFNKNIKFTMEKEIDNQIPFLDIMVYKKEHGEPGHKIYRKPTHTNQYLHFDSYHHPSQKIAVIDTLVTRAMRLCDEDHRDEEMKFVTHILQENHYPLAKIKQRIEHLKQKTQNNPEERRWIALPYTGSMAKRFSKLLGNNLEINIGYFTGTKLSTQLYNFKDKKEKPNSGIYKIKCKACPLTYIGESERNIERRLEEHEAHVRHGRVNLSAVALHMAENPGHEIDKASFKLIERETRFYHRKIKEALHMKKNPSSMNIKDGRKINPIWLPTILPLIKNP</sequence>
<dbReference type="CDD" id="cd00304">
    <property type="entry name" value="RT_like"/>
    <property type="match status" value="1"/>
</dbReference>